<dbReference type="Pfam" id="PF04446">
    <property type="entry name" value="Thg1"/>
    <property type="match status" value="1"/>
</dbReference>
<sequence length="341" mass="36812">MDALRLQSPDGHQLQPVSPLVTWAELGQLLAAKEDPPALHGDKWVTLRLNACLFGSFTHHLQAAGVTEPGYSVEIGQAMQACCRAIMDSTGADLGYTYSDKIVIVMAPRRKLEGGGLAAFLHNGRVQKCVSTMASVATAFINSCLRDKAAERGIILDEHLVAHFDCRAGVFDSEDEALALVLCGANSCSLDSVQEACLHANAPLGVQSVSLAEKLLWLKDASLLPLDPHQAHGSLFIKGTGQFEAVIPNTTEVVNVTRRVNIQVNDGAYGPRNLLLVPSSGLSLLPAQSDLRMGLRNGSYWRFAGPSGTGEESQGGQRGQRGERRTPRKRNNDKRSPRRKQ</sequence>
<feature type="compositionally biased region" description="Basic residues" evidence="1">
    <location>
        <begin position="326"/>
        <end position="341"/>
    </location>
</feature>
<dbReference type="OMA" id="LWRAYDC"/>
<proteinExistence type="predicted"/>
<organism evidence="3 4">
    <name type="scientific">Polarella glacialis</name>
    <name type="common">Dinoflagellate</name>
    <dbReference type="NCBI Taxonomy" id="89957"/>
    <lineage>
        <taxon>Eukaryota</taxon>
        <taxon>Sar</taxon>
        <taxon>Alveolata</taxon>
        <taxon>Dinophyceae</taxon>
        <taxon>Suessiales</taxon>
        <taxon>Suessiaceae</taxon>
        <taxon>Polarella</taxon>
    </lineage>
</organism>
<dbReference type="AlphaFoldDB" id="A0A813F9Z0"/>
<evidence type="ECO:0000313" key="4">
    <source>
        <dbReference type="Proteomes" id="UP000654075"/>
    </source>
</evidence>
<gene>
    <name evidence="3" type="ORF">PGLA1383_LOCUS26452</name>
</gene>
<feature type="compositionally biased region" description="Low complexity" evidence="1">
    <location>
        <begin position="305"/>
        <end position="315"/>
    </location>
</feature>
<dbReference type="InterPro" id="IPR024956">
    <property type="entry name" value="tRNAHis_GuaTrfase_cat"/>
</dbReference>
<evidence type="ECO:0000256" key="1">
    <source>
        <dbReference type="SAM" id="MobiDB-lite"/>
    </source>
</evidence>
<dbReference type="GO" id="GO:0008193">
    <property type="term" value="F:tRNA guanylyltransferase activity"/>
    <property type="evidence" value="ECO:0007669"/>
    <property type="project" value="InterPro"/>
</dbReference>
<keyword evidence="4" id="KW-1185">Reference proteome</keyword>
<comment type="caution">
    <text evidence="3">The sequence shown here is derived from an EMBL/GenBank/DDBJ whole genome shotgun (WGS) entry which is preliminary data.</text>
</comment>
<protein>
    <recommendedName>
        <fullName evidence="2">tRNAHis guanylyltransferase catalytic domain-containing protein</fullName>
    </recommendedName>
</protein>
<evidence type="ECO:0000259" key="2">
    <source>
        <dbReference type="Pfam" id="PF04446"/>
    </source>
</evidence>
<dbReference type="Proteomes" id="UP000654075">
    <property type="component" value="Unassembled WGS sequence"/>
</dbReference>
<reference evidence="3" key="1">
    <citation type="submission" date="2021-02" db="EMBL/GenBank/DDBJ databases">
        <authorList>
            <person name="Dougan E. K."/>
            <person name="Rhodes N."/>
            <person name="Thang M."/>
            <person name="Chan C."/>
        </authorList>
    </citation>
    <scope>NUCLEOTIDE SEQUENCE</scope>
</reference>
<feature type="region of interest" description="Disordered" evidence="1">
    <location>
        <begin position="302"/>
        <end position="341"/>
    </location>
</feature>
<dbReference type="GO" id="GO:0006400">
    <property type="term" value="P:tRNA modification"/>
    <property type="evidence" value="ECO:0007669"/>
    <property type="project" value="InterPro"/>
</dbReference>
<dbReference type="GO" id="GO:0000287">
    <property type="term" value="F:magnesium ion binding"/>
    <property type="evidence" value="ECO:0007669"/>
    <property type="project" value="InterPro"/>
</dbReference>
<feature type="domain" description="tRNAHis guanylyltransferase catalytic" evidence="2">
    <location>
        <begin position="38"/>
        <end position="168"/>
    </location>
</feature>
<dbReference type="Gene3D" id="3.30.70.3000">
    <property type="match status" value="1"/>
</dbReference>
<dbReference type="OrthoDB" id="5959761at2759"/>
<name>A0A813F9Z0_POLGL</name>
<dbReference type="InterPro" id="IPR038469">
    <property type="entry name" value="tRNAHis_GuaTrfase_Thg1_sf"/>
</dbReference>
<evidence type="ECO:0000313" key="3">
    <source>
        <dbReference type="EMBL" id="CAE8608597.1"/>
    </source>
</evidence>
<dbReference type="EMBL" id="CAJNNV010023241">
    <property type="protein sequence ID" value="CAE8608597.1"/>
    <property type="molecule type" value="Genomic_DNA"/>
</dbReference>
<accession>A0A813F9Z0</accession>